<feature type="region of interest" description="Disordered" evidence="1">
    <location>
        <begin position="28"/>
        <end position="51"/>
    </location>
</feature>
<feature type="region of interest" description="Disordered" evidence="1">
    <location>
        <begin position="78"/>
        <end position="102"/>
    </location>
</feature>
<dbReference type="EMBL" id="JANPWB010000005">
    <property type="protein sequence ID" value="KAJ1185071.1"/>
    <property type="molecule type" value="Genomic_DNA"/>
</dbReference>
<proteinExistence type="predicted"/>
<organism evidence="2 3">
    <name type="scientific">Pleurodeles waltl</name>
    <name type="common">Iberian ribbed newt</name>
    <dbReference type="NCBI Taxonomy" id="8319"/>
    <lineage>
        <taxon>Eukaryota</taxon>
        <taxon>Metazoa</taxon>
        <taxon>Chordata</taxon>
        <taxon>Craniata</taxon>
        <taxon>Vertebrata</taxon>
        <taxon>Euteleostomi</taxon>
        <taxon>Amphibia</taxon>
        <taxon>Batrachia</taxon>
        <taxon>Caudata</taxon>
        <taxon>Salamandroidea</taxon>
        <taxon>Salamandridae</taxon>
        <taxon>Pleurodelinae</taxon>
        <taxon>Pleurodeles</taxon>
    </lineage>
</organism>
<evidence type="ECO:0000256" key="1">
    <source>
        <dbReference type="SAM" id="MobiDB-lite"/>
    </source>
</evidence>
<evidence type="ECO:0000313" key="3">
    <source>
        <dbReference type="Proteomes" id="UP001066276"/>
    </source>
</evidence>
<gene>
    <name evidence="2" type="ORF">NDU88_001866</name>
</gene>
<evidence type="ECO:0000313" key="2">
    <source>
        <dbReference type="EMBL" id="KAJ1185071.1"/>
    </source>
</evidence>
<feature type="compositionally biased region" description="Acidic residues" evidence="1">
    <location>
        <begin position="93"/>
        <end position="102"/>
    </location>
</feature>
<reference evidence="2" key="1">
    <citation type="journal article" date="2022" name="bioRxiv">
        <title>Sequencing and chromosome-scale assembly of the giantPleurodeles waltlgenome.</title>
        <authorList>
            <person name="Brown T."/>
            <person name="Elewa A."/>
            <person name="Iarovenko S."/>
            <person name="Subramanian E."/>
            <person name="Araus A.J."/>
            <person name="Petzold A."/>
            <person name="Susuki M."/>
            <person name="Suzuki K.-i.T."/>
            <person name="Hayashi T."/>
            <person name="Toyoda A."/>
            <person name="Oliveira C."/>
            <person name="Osipova E."/>
            <person name="Leigh N.D."/>
            <person name="Simon A."/>
            <person name="Yun M.H."/>
        </authorList>
    </citation>
    <scope>NUCLEOTIDE SEQUENCE</scope>
    <source>
        <strain evidence="2">20211129_DDA</strain>
        <tissue evidence="2">Liver</tissue>
    </source>
</reference>
<accession>A0AAV7U8V3</accession>
<comment type="caution">
    <text evidence="2">The sequence shown here is derived from an EMBL/GenBank/DDBJ whole genome shotgun (WGS) entry which is preliminary data.</text>
</comment>
<keyword evidence="3" id="KW-1185">Reference proteome</keyword>
<feature type="compositionally biased region" description="Basic and acidic residues" evidence="1">
    <location>
        <begin position="78"/>
        <end position="92"/>
    </location>
</feature>
<sequence length="102" mass="11344">MVVTGACNDEEEEIYCRAETGRWLNEDEARAAEREPCQSTRSPSHNPGGTWLVQAGPFKEDAVGSQEVDLGAWISFSDGEKQPMKMEEAAPEKEEELLQEIS</sequence>
<name>A0AAV7U8V3_PLEWA</name>
<feature type="compositionally biased region" description="Polar residues" evidence="1">
    <location>
        <begin position="37"/>
        <end position="47"/>
    </location>
</feature>
<dbReference type="AlphaFoldDB" id="A0AAV7U8V3"/>
<dbReference type="Proteomes" id="UP001066276">
    <property type="component" value="Chromosome 3_1"/>
</dbReference>
<protein>
    <submittedName>
        <fullName evidence="2">Uncharacterized protein</fullName>
    </submittedName>
</protein>